<dbReference type="Pfam" id="PF02518">
    <property type="entry name" value="HATPase_c"/>
    <property type="match status" value="1"/>
</dbReference>
<keyword evidence="27" id="KW-1185">Reference proteome</keyword>
<dbReference type="Pfam" id="PF00497">
    <property type="entry name" value="SBP_bac_3"/>
    <property type="match status" value="1"/>
</dbReference>
<dbReference type="InterPro" id="IPR000014">
    <property type="entry name" value="PAS"/>
</dbReference>
<dbReference type="InterPro" id="IPR004358">
    <property type="entry name" value="Sig_transdc_His_kin-like_C"/>
</dbReference>
<feature type="modified residue" description="4-aspartylphosphate" evidence="19">
    <location>
        <position position="923"/>
    </location>
</feature>
<protein>
    <recommendedName>
        <fullName evidence="17">Virulence sensor protein BvgS</fullName>
        <ecNumber evidence="3">2.7.13.3</ecNumber>
    </recommendedName>
</protein>
<evidence type="ECO:0000256" key="11">
    <source>
        <dbReference type="ARBA" id="ARBA00022840"/>
    </source>
</evidence>
<dbReference type="EMBL" id="PNYA01000008">
    <property type="protein sequence ID" value="PMS20409.1"/>
    <property type="molecule type" value="Genomic_DNA"/>
</dbReference>
<dbReference type="InterPro" id="IPR001789">
    <property type="entry name" value="Sig_transdc_resp-reg_receiver"/>
</dbReference>
<dbReference type="FunFam" id="3.30.565.10:FF:000010">
    <property type="entry name" value="Sensor histidine kinase RcsC"/>
    <property type="match status" value="1"/>
</dbReference>
<evidence type="ECO:0000256" key="1">
    <source>
        <dbReference type="ARBA" id="ARBA00000085"/>
    </source>
</evidence>
<keyword evidence="4" id="KW-1003">Cell membrane</keyword>
<evidence type="ECO:0000256" key="3">
    <source>
        <dbReference type="ARBA" id="ARBA00012438"/>
    </source>
</evidence>
<evidence type="ECO:0000259" key="22">
    <source>
        <dbReference type="PROSITE" id="PS50110"/>
    </source>
</evidence>
<keyword evidence="6 19" id="KW-0597">Phosphoprotein</keyword>
<dbReference type="SUPFAM" id="SSF53850">
    <property type="entry name" value="Periplasmic binding protein-like II"/>
    <property type="match status" value="1"/>
</dbReference>
<dbReference type="Gene3D" id="1.20.120.160">
    <property type="entry name" value="HPT domain"/>
    <property type="match status" value="1"/>
</dbReference>
<evidence type="ECO:0000259" key="25">
    <source>
        <dbReference type="PROSITE" id="PS50894"/>
    </source>
</evidence>
<keyword evidence="11" id="KW-0547">Nucleotide-binding</keyword>
<keyword evidence="10" id="KW-0418">Kinase</keyword>
<dbReference type="InterPro" id="IPR036890">
    <property type="entry name" value="HATPase_C_sf"/>
</dbReference>
<dbReference type="SMART" id="SM00388">
    <property type="entry name" value="HisKA"/>
    <property type="match status" value="1"/>
</dbReference>
<feature type="transmembrane region" description="Helical" evidence="20">
    <location>
        <begin position="301"/>
        <end position="324"/>
    </location>
</feature>
<name>A0A2N7VTF8_9BURK</name>
<feature type="domain" description="PAS" evidence="23">
    <location>
        <begin position="342"/>
        <end position="415"/>
    </location>
</feature>
<dbReference type="EC" id="2.7.13.3" evidence="3"/>
<proteinExistence type="predicted"/>
<dbReference type="SUPFAM" id="SSF47384">
    <property type="entry name" value="Homodimeric domain of signal transducing histidine kinase"/>
    <property type="match status" value="1"/>
</dbReference>
<keyword evidence="14" id="KW-0843">Virulence</keyword>
<evidence type="ECO:0000256" key="17">
    <source>
        <dbReference type="ARBA" id="ARBA00070152"/>
    </source>
</evidence>
<dbReference type="Pfam" id="PF08448">
    <property type="entry name" value="PAS_4"/>
    <property type="match status" value="1"/>
</dbReference>
<dbReference type="CDD" id="cd00130">
    <property type="entry name" value="PAS"/>
    <property type="match status" value="1"/>
</dbReference>
<dbReference type="SUPFAM" id="SSF55874">
    <property type="entry name" value="ATPase domain of HSP90 chaperone/DNA topoisomerase II/histidine kinase"/>
    <property type="match status" value="1"/>
</dbReference>
<comment type="subcellular location">
    <subcellularLocation>
        <location evidence="2">Cell inner membrane</location>
        <topology evidence="2">Multi-pass membrane protein</topology>
    </subcellularLocation>
</comment>
<feature type="domain" description="HPt" evidence="25">
    <location>
        <begin position="1004"/>
        <end position="1102"/>
    </location>
</feature>
<dbReference type="GO" id="GO:0005886">
    <property type="term" value="C:plasma membrane"/>
    <property type="evidence" value="ECO:0007669"/>
    <property type="project" value="UniProtKB-SubCell"/>
</dbReference>
<dbReference type="AlphaFoldDB" id="A0A2N7VTF8"/>
<dbReference type="Gene3D" id="3.30.565.10">
    <property type="entry name" value="Histidine kinase-like ATPase, C-terminal domain"/>
    <property type="match status" value="1"/>
</dbReference>
<dbReference type="NCBIfam" id="TIGR00229">
    <property type="entry name" value="sensory_box"/>
    <property type="match status" value="1"/>
</dbReference>
<dbReference type="SMART" id="SM00091">
    <property type="entry name" value="PAS"/>
    <property type="match status" value="1"/>
</dbReference>
<dbReference type="Gene3D" id="3.40.50.2300">
    <property type="match status" value="1"/>
</dbReference>
<accession>A0A2N7VTF8</accession>
<keyword evidence="8 20" id="KW-0812">Transmembrane</keyword>
<dbReference type="InterPro" id="IPR035965">
    <property type="entry name" value="PAS-like_dom_sf"/>
</dbReference>
<evidence type="ECO:0000256" key="9">
    <source>
        <dbReference type="ARBA" id="ARBA00022729"/>
    </source>
</evidence>
<evidence type="ECO:0000256" key="14">
    <source>
        <dbReference type="ARBA" id="ARBA00023026"/>
    </source>
</evidence>
<dbReference type="Pfam" id="PF13426">
    <property type="entry name" value="PAS_9"/>
    <property type="match status" value="1"/>
</dbReference>
<evidence type="ECO:0000256" key="18">
    <source>
        <dbReference type="PROSITE-ProRule" id="PRU00110"/>
    </source>
</evidence>
<evidence type="ECO:0000256" key="2">
    <source>
        <dbReference type="ARBA" id="ARBA00004429"/>
    </source>
</evidence>
<dbReference type="SMART" id="SM00387">
    <property type="entry name" value="HATPase_c"/>
    <property type="match status" value="1"/>
</dbReference>
<evidence type="ECO:0000259" key="23">
    <source>
        <dbReference type="PROSITE" id="PS50112"/>
    </source>
</evidence>
<evidence type="ECO:0000256" key="10">
    <source>
        <dbReference type="ARBA" id="ARBA00022777"/>
    </source>
</evidence>
<evidence type="ECO:0000259" key="21">
    <source>
        <dbReference type="PROSITE" id="PS50109"/>
    </source>
</evidence>
<dbReference type="Proteomes" id="UP000235616">
    <property type="component" value="Unassembled WGS sequence"/>
</dbReference>
<dbReference type="SUPFAM" id="SSF52172">
    <property type="entry name" value="CheY-like"/>
    <property type="match status" value="1"/>
</dbReference>
<dbReference type="InterPro" id="IPR000700">
    <property type="entry name" value="PAS-assoc_C"/>
</dbReference>
<reference evidence="26 27" key="1">
    <citation type="submission" date="2018-01" db="EMBL/GenBank/DDBJ databases">
        <title>Whole genome analyses suggest that Burkholderia sensu lato contains two further novel genera in the rhizoxinica-symbiotica group Mycetohabitans gen. nov., and Trinickia gen. nov.: implications for the evolution of diazotrophy and nodulation in the Burkholderiaceae.</title>
        <authorList>
            <person name="Estrada-de los Santos P."/>
            <person name="Palmer M."/>
            <person name="Chavez-Ramirez B."/>
            <person name="Beukes C."/>
            <person name="Steenkamp E.T."/>
            <person name="Hirsch A.M."/>
            <person name="Manyaka P."/>
            <person name="Maluk M."/>
            <person name="Lafos M."/>
            <person name="Crook M."/>
            <person name="Gross E."/>
            <person name="Simon M.F."/>
            <person name="Bueno dos Reis Junior F."/>
            <person name="Poole P.S."/>
            <person name="Venter S.N."/>
            <person name="James E.K."/>
        </authorList>
    </citation>
    <scope>NUCLEOTIDE SEQUENCE [LARGE SCALE GENOMIC DNA]</scope>
    <source>
        <strain evidence="26 27">GIMN1.004</strain>
    </source>
</reference>
<evidence type="ECO:0000256" key="12">
    <source>
        <dbReference type="ARBA" id="ARBA00022989"/>
    </source>
</evidence>
<evidence type="ECO:0000256" key="8">
    <source>
        <dbReference type="ARBA" id="ARBA00022692"/>
    </source>
</evidence>
<comment type="function">
    <text evidence="16">Member of the two-component regulatory system BvgS/BvgA. Phosphorylates BvgA via a four-step phosphorelay in response to environmental signals.</text>
</comment>
<keyword evidence="11" id="KW-0067">ATP-binding</keyword>
<dbReference type="Gene3D" id="1.10.287.130">
    <property type="match status" value="1"/>
</dbReference>
<evidence type="ECO:0000256" key="19">
    <source>
        <dbReference type="PROSITE-ProRule" id="PRU00169"/>
    </source>
</evidence>
<dbReference type="InterPro" id="IPR036097">
    <property type="entry name" value="HisK_dim/P_sf"/>
</dbReference>
<dbReference type="InterPro" id="IPR003594">
    <property type="entry name" value="HATPase_dom"/>
</dbReference>
<comment type="caution">
    <text evidence="26">The sequence shown here is derived from an EMBL/GenBank/DDBJ whole genome shotgun (WGS) entry which is preliminary data.</text>
</comment>
<dbReference type="Gene3D" id="3.30.450.20">
    <property type="entry name" value="PAS domain"/>
    <property type="match status" value="2"/>
</dbReference>
<dbReference type="PROSITE" id="PS50109">
    <property type="entry name" value="HIS_KIN"/>
    <property type="match status" value="1"/>
</dbReference>
<sequence length="1102" mass="120016">MAVERSLFAVTDRLRSNAVCIGRLVVAFLLAVVALGGCSRQSATGATPVASWRSRIALSRADMAYLQSLPALRVGVDPRWSPMAFVDQQGHLDGISADYLNFLRDALHLRIVLVPTRSWAETVRFANAGKIDIVVAASPYDGLAPGFGLSTAYVRYPLVIVTRETAPFIAGLDDLEGAEVAIVGDVETAGVRFGGSPALRVVTVGSAEDGLKAVAQGRAFSYIGNLGVIDRIVRERYAGILRVAAPADRIQELSFGVAPRFAALLPLIDRVLKAVPETEREYIQNSWLSTRFTFGVAPRTLWLILAPVGTLTVLFLAVLWFNLARLREEVRERRRTERELVAETRFRTLLMNTVPIPVCVKDEQERFVAVNPAYEQAVGVRAEALIGMTRALSDGVSQTDADALATVTHTVIGSGHPAQGEIRYRGPDEQIHDAVYWARPCRIDDDRPAVLYAFVDVSELRRTERRELELKRRLVELTQALPSAVFQVSHVRDRHPSFELEFANRRADELARERAGAGATDVLDVFARALDASSRFRLTRMFLRSARSTEPVRAEFMLPRHDTEPAWFHVEAVPRARDEGGTEWSGYLHDITQAKEAQAALMAAKYDAEEQAHARELLIATVSHEIRLPMSGIVSILQLLDHDGLGSDDRELVGMAGNAGESLLLILNDILDFAKSENDELSLEQASMSLDEVVRHAVGLVAPQLERKGLAMNVVFSAAIAARHLGDARRLGQVLLNLLGNAAKFTERGGVSLFVDSLDESDDAQRLSIRVVDTGIGIGADDQARLFAPFAQARATLGGGYGGTGLGLAICKRLIEQMGGTIALESELGRGTTVAVMLSLPVDRALVRARPPRPIARQAPFVEAEGQPSRGPRILLVEDRPINREALKRQLARLQVLDCDMAENGAQALSACERNDYAMVITDCAMPVLDGAQLIARIRERERDRPHRTILVALTADATPRQRVACMQAGADEFCIKPLSLDQLRGLLERYGLGGAEQPPKPLPAAQRDELWPALLGTLRGDLAALSALSAQTQRDEMRELAHAISGTAAWFGLAQAARAAACLHRALEEGAATDTPLIALRDAIERALQASDGPDGPDSRA</sequence>
<keyword evidence="9" id="KW-0732">Signal</keyword>
<keyword evidence="12 20" id="KW-1133">Transmembrane helix</keyword>
<evidence type="ECO:0000256" key="16">
    <source>
        <dbReference type="ARBA" id="ARBA00058004"/>
    </source>
</evidence>
<feature type="domain" description="PAC" evidence="24">
    <location>
        <begin position="552"/>
        <end position="603"/>
    </location>
</feature>
<keyword evidence="5" id="KW-0997">Cell inner membrane</keyword>
<comment type="catalytic activity">
    <reaction evidence="1">
        <text>ATP + protein L-histidine = ADP + protein N-phospho-L-histidine.</text>
        <dbReference type="EC" id="2.7.13.3"/>
    </reaction>
</comment>
<dbReference type="PANTHER" id="PTHR43047">
    <property type="entry name" value="TWO-COMPONENT HISTIDINE PROTEIN KINASE"/>
    <property type="match status" value="1"/>
</dbReference>
<evidence type="ECO:0000256" key="6">
    <source>
        <dbReference type="ARBA" id="ARBA00022553"/>
    </source>
</evidence>
<dbReference type="InterPro" id="IPR011006">
    <property type="entry name" value="CheY-like_superfamily"/>
</dbReference>
<evidence type="ECO:0000256" key="4">
    <source>
        <dbReference type="ARBA" id="ARBA00022475"/>
    </source>
</evidence>
<dbReference type="PROSITE" id="PS50113">
    <property type="entry name" value="PAC"/>
    <property type="match status" value="1"/>
</dbReference>
<dbReference type="Pfam" id="PF00512">
    <property type="entry name" value="HisKA"/>
    <property type="match status" value="1"/>
</dbReference>
<dbReference type="InterPro" id="IPR001638">
    <property type="entry name" value="Solute-binding_3/MltF_N"/>
</dbReference>
<evidence type="ECO:0000256" key="20">
    <source>
        <dbReference type="SAM" id="Phobius"/>
    </source>
</evidence>
<keyword evidence="13" id="KW-0902">Two-component regulatory system</keyword>
<dbReference type="PROSITE" id="PS50112">
    <property type="entry name" value="PAS"/>
    <property type="match status" value="1"/>
</dbReference>
<dbReference type="InterPro" id="IPR008207">
    <property type="entry name" value="Sig_transdc_His_kin_Hpt_dom"/>
</dbReference>
<evidence type="ECO:0000313" key="26">
    <source>
        <dbReference type="EMBL" id="PMS20409.1"/>
    </source>
</evidence>
<evidence type="ECO:0000259" key="24">
    <source>
        <dbReference type="PROSITE" id="PS50113"/>
    </source>
</evidence>
<dbReference type="Pfam" id="PF00072">
    <property type="entry name" value="Response_reg"/>
    <property type="match status" value="1"/>
</dbReference>
<dbReference type="InterPro" id="IPR013656">
    <property type="entry name" value="PAS_4"/>
</dbReference>
<dbReference type="SMART" id="SM00448">
    <property type="entry name" value="REC"/>
    <property type="match status" value="1"/>
</dbReference>
<evidence type="ECO:0000256" key="15">
    <source>
        <dbReference type="ARBA" id="ARBA00023136"/>
    </source>
</evidence>
<dbReference type="InterPro" id="IPR005467">
    <property type="entry name" value="His_kinase_dom"/>
</dbReference>
<dbReference type="CDD" id="cd17546">
    <property type="entry name" value="REC_hyHK_CKI1_RcsC-like"/>
    <property type="match status" value="1"/>
</dbReference>
<evidence type="ECO:0000256" key="5">
    <source>
        <dbReference type="ARBA" id="ARBA00022519"/>
    </source>
</evidence>
<keyword evidence="7" id="KW-0808">Transferase</keyword>
<dbReference type="SMART" id="SM00062">
    <property type="entry name" value="PBPb"/>
    <property type="match status" value="1"/>
</dbReference>
<feature type="domain" description="Response regulatory" evidence="22">
    <location>
        <begin position="873"/>
        <end position="992"/>
    </location>
</feature>
<feature type="modified residue" description="Phosphohistidine" evidence="18">
    <location>
        <position position="1043"/>
    </location>
</feature>
<dbReference type="GO" id="GO:0000155">
    <property type="term" value="F:phosphorelay sensor kinase activity"/>
    <property type="evidence" value="ECO:0007669"/>
    <property type="project" value="InterPro"/>
</dbReference>
<evidence type="ECO:0000313" key="27">
    <source>
        <dbReference type="Proteomes" id="UP000235616"/>
    </source>
</evidence>
<feature type="domain" description="Histidine kinase" evidence="21">
    <location>
        <begin position="621"/>
        <end position="842"/>
    </location>
</feature>
<dbReference type="InterPro" id="IPR036641">
    <property type="entry name" value="HPT_dom_sf"/>
</dbReference>
<dbReference type="InterPro" id="IPR003661">
    <property type="entry name" value="HisK_dim/P_dom"/>
</dbReference>
<dbReference type="CDD" id="cd01007">
    <property type="entry name" value="PBP2_BvgS_HisK_like"/>
    <property type="match status" value="1"/>
</dbReference>
<dbReference type="PROSITE" id="PS50110">
    <property type="entry name" value="RESPONSE_REGULATORY"/>
    <property type="match status" value="1"/>
</dbReference>
<evidence type="ECO:0000256" key="7">
    <source>
        <dbReference type="ARBA" id="ARBA00022679"/>
    </source>
</evidence>
<dbReference type="Gene3D" id="3.40.190.10">
    <property type="entry name" value="Periplasmic binding protein-like II"/>
    <property type="match status" value="2"/>
</dbReference>
<organism evidence="26 27">
    <name type="scientific">Trinickia dabaoshanensis</name>
    <dbReference type="NCBI Taxonomy" id="564714"/>
    <lineage>
        <taxon>Bacteria</taxon>
        <taxon>Pseudomonadati</taxon>
        <taxon>Pseudomonadota</taxon>
        <taxon>Betaproteobacteria</taxon>
        <taxon>Burkholderiales</taxon>
        <taxon>Burkholderiaceae</taxon>
        <taxon>Trinickia</taxon>
    </lineage>
</organism>
<dbReference type="PRINTS" id="PR00344">
    <property type="entry name" value="BCTRLSENSOR"/>
</dbReference>
<dbReference type="SUPFAM" id="SSF47226">
    <property type="entry name" value="Histidine-containing phosphotransfer domain, HPT domain"/>
    <property type="match status" value="1"/>
</dbReference>
<evidence type="ECO:0000256" key="13">
    <source>
        <dbReference type="ARBA" id="ARBA00023012"/>
    </source>
</evidence>
<gene>
    <name evidence="26" type="ORF">C0Z18_10750</name>
</gene>
<dbReference type="SUPFAM" id="SSF55785">
    <property type="entry name" value="PYP-like sensor domain (PAS domain)"/>
    <property type="match status" value="2"/>
</dbReference>
<dbReference type="PROSITE" id="PS50894">
    <property type="entry name" value="HPT"/>
    <property type="match status" value="1"/>
</dbReference>
<dbReference type="CDD" id="cd00082">
    <property type="entry name" value="HisKA"/>
    <property type="match status" value="1"/>
</dbReference>
<keyword evidence="15 20" id="KW-0472">Membrane</keyword>